<organism evidence="3 4">
    <name type="scientific">Dyella soli</name>
    <dbReference type="NCBI Taxonomy" id="522319"/>
    <lineage>
        <taxon>Bacteria</taxon>
        <taxon>Pseudomonadati</taxon>
        <taxon>Pseudomonadota</taxon>
        <taxon>Gammaproteobacteria</taxon>
        <taxon>Lysobacterales</taxon>
        <taxon>Rhodanobacteraceae</taxon>
        <taxon>Dyella</taxon>
    </lineage>
</organism>
<evidence type="ECO:0000313" key="4">
    <source>
        <dbReference type="Proteomes" id="UP000291822"/>
    </source>
</evidence>
<dbReference type="AlphaFoldDB" id="A0A4R0YP83"/>
<proteinExistence type="predicted"/>
<dbReference type="InterPro" id="IPR000015">
    <property type="entry name" value="Fimb_usher"/>
</dbReference>
<feature type="signal peptide" evidence="1">
    <location>
        <begin position="1"/>
        <end position="31"/>
    </location>
</feature>
<dbReference type="Pfam" id="PF13953">
    <property type="entry name" value="PapC_C"/>
    <property type="match status" value="1"/>
</dbReference>
<sequence length="804" mass="85134">MVRRQRKICRWPATLLNAVLLQAALIQALHATGAKAGADEALANPALLADAADQAGNLGGTDLYLDVMLNGQHLGLAHFGFRDGQLWASLASLRQLGFNLPDNTPDPVRLQGLPGLQAEYDAGHQTVTMVAPLSLLKLNTTVLSTASNTRPAATVSPGLLLNYNLYGTYGEHGSNSLSAFTELRAFNSWGVFSSTQLMQSTEDQENQRRNQSVRLDTSWSTSFPDSLLTLRIGDTLTDALSWSRSTRIGGIQFGTNFALQPYLVTAPLPSFIGSATLPSDIQLYVNGLRQYSGQVPAGPFQLNTLPNISGAGNAQVVLTNALGQTTTLNFSLYAEHQLLQQGLSEWSGEIGFVRENYGLTSFDYGHDAVGTGTWRYGITNGFTAEAHAEITRGLTNAGVGGNWLLGTAGGVISGSAAHSQNSGQSGEQYGLGYSWNSNHLNLGVNGTHTVGTYRDVATLYGSPAPSITAQAFISYNFDRLGSITTSYLQLRYPQQPSTRFATASWFKSVGRALSFNLSYNQDLNNSRDRVFFFTATWSLDRNITLGADIQRNGGHTGFGVNAMQSLPSEGGLGWRAALSQGNNQNGGQGELDYLGRYGQLQAGVYDVGGTRYAYAGDTGSVVLMGGNLFAARQITDGFAVVSTDGVPGVPVNLQNNPIGVTDSHGVLLVTPLNAYQANKVSIDPMNLPANMRVGSVTAAATPTDRAGTLVRFGITPIRAAVITLVDAGGKPLPVGAQAQVHGHGGEPAMVGFDGSVYLDTLDIHNALDVTTPSGATCHASFDYPQTDNGSIPQIGPLTCPEVSP</sequence>
<dbReference type="Pfam" id="PF00577">
    <property type="entry name" value="Usher"/>
    <property type="match status" value="1"/>
</dbReference>
<dbReference type="Proteomes" id="UP000291822">
    <property type="component" value="Unassembled WGS sequence"/>
</dbReference>
<dbReference type="GO" id="GO:0009297">
    <property type="term" value="P:pilus assembly"/>
    <property type="evidence" value="ECO:0007669"/>
    <property type="project" value="InterPro"/>
</dbReference>
<evidence type="ECO:0000259" key="2">
    <source>
        <dbReference type="Pfam" id="PF13953"/>
    </source>
</evidence>
<feature type="chain" id="PRO_5020304371" evidence="1">
    <location>
        <begin position="32"/>
        <end position="804"/>
    </location>
</feature>
<dbReference type="InterPro" id="IPR025949">
    <property type="entry name" value="PapC-like_C"/>
</dbReference>
<dbReference type="RefSeq" id="WP_131413257.1">
    <property type="nucleotide sequence ID" value="NZ_SJTG01000006.1"/>
</dbReference>
<dbReference type="EMBL" id="SJTG01000006">
    <property type="protein sequence ID" value="TCI06485.1"/>
    <property type="molecule type" value="Genomic_DNA"/>
</dbReference>
<feature type="domain" description="PapC-like C-terminal" evidence="2">
    <location>
        <begin position="722"/>
        <end position="785"/>
    </location>
</feature>
<dbReference type="InterPro" id="IPR043142">
    <property type="entry name" value="PapC-like_C_sf"/>
</dbReference>
<keyword evidence="4" id="KW-1185">Reference proteome</keyword>
<protein>
    <submittedName>
        <fullName evidence="3">Fimbrial biogenesis outer membrane usher protein</fullName>
    </submittedName>
</protein>
<dbReference type="Gene3D" id="2.60.40.2610">
    <property type="entry name" value="Outer membrane usher protein FimD, plug domain"/>
    <property type="match status" value="1"/>
</dbReference>
<name>A0A4R0YP83_9GAMM</name>
<dbReference type="Gene3D" id="2.60.40.3110">
    <property type="match status" value="1"/>
</dbReference>
<dbReference type="InterPro" id="IPR042186">
    <property type="entry name" value="FimD_plug_dom"/>
</dbReference>
<dbReference type="Gene3D" id="2.60.40.2070">
    <property type="match status" value="1"/>
</dbReference>
<dbReference type="GO" id="GO:0015473">
    <property type="term" value="F:fimbrial usher porin activity"/>
    <property type="evidence" value="ECO:0007669"/>
    <property type="project" value="InterPro"/>
</dbReference>
<dbReference type="PANTHER" id="PTHR30451:SF5">
    <property type="entry name" value="SLR0019 PROTEIN"/>
    <property type="match status" value="1"/>
</dbReference>
<comment type="caution">
    <text evidence="3">The sequence shown here is derived from an EMBL/GenBank/DDBJ whole genome shotgun (WGS) entry which is preliminary data.</text>
</comment>
<gene>
    <name evidence="3" type="ORF">EZM97_33945</name>
</gene>
<evidence type="ECO:0000256" key="1">
    <source>
        <dbReference type="SAM" id="SignalP"/>
    </source>
</evidence>
<accession>A0A4R0YP83</accession>
<evidence type="ECO:0000313" key="3">
    <source>
        <dbReference type="EMBL" id="TCI06485.1"/>
    </source>
</evidence>
<dbReference type="GO" id="GO:0009279">
    <property type="term" value="C:cell outer membrane"/>
    <property type="evidence" value="ECO:0007669"/>
    <property type="project" value="TreeGrafter"/>
</dbReference>
<dbReference type="PANTHER" id="PTHR30451">
    <property type="entry name" value="OUTER MEMBRANE USHER PROTEIN"/>
    <property type="match status" value="1"/>
</dbReference>
<keyword evidence="1" id="KW-0732">Signal</keyword>
<reference evidence="3 4" key="1">
    <citation type="submission" date="2019-02" db="EMBL/GenBank/DDBJ databases">
        <title>Dyella amyloliquefaciens sp. nov., isolated from forest soil.</title>
        <authorList>
            <person name="Gao Z.-H."/>
            <person name="Qiu L.-H."/>
        </authorList>
    </citation>
    <scope>NUCLEOTIDE SEQUENCE [LARGE SCALE GENOMIC DNA]</scope>
    <source>
        <strain evidence="3 4">KACC 12747</strain>
    </source>
</reference>